<proteinExistence type="predicted"/>
<keyword evidence="2" id="KW-1185">Reference proteome</keyword>
<evidence type="ECO:0000313" key="2">
    <source>
        <dbReference type="Proteomes" id="UP001054945"/>
    </source>
</evidence>
<reference evidence="1 2" key="1">
    <citation type="submission" date="2021-06" db="EMBL/GenBank/DDBJ databases">
        <title>Caerostris extrusa draft genome.</title>
        <authorList>
            <person name="Kono N."/>
            <person name="Arakawa K."/>
        </authorList>
    </citation>
    <scope>NUCLEOTIDE SEQUENCE [LARGE SCALE GENOMIC DNA]</scope>
</reference>
<gene>
    <name evidence="1" type="ORF">CEXT_72381</name>
</gene>
<dbReference type="AlphaFoldDB" id="A0AAV4M8Y2"/>
<protein>
    <submittedName>
        <fullName evidence="1">Uncharacterized protein</fullName>
    </submittedName>
</protein>
<name>A0AAV4M8Y2_CAEEX</name>
<dbReference type="EMBL" id="BPLR01019388">
    <property type="protein sequence ID" value="GIX67289.1"/>
    <property type="molecule type" value="Genomic_DNA"/>
</dbReference>
<comment type="caution">
    <text evidence="1">The sequence shown here is derived from an EMBL/GenBank/DDBJ whole genome shotgun (WGS) entry which is preliminary data.</text>
</comment>
<evidence type="ECO:0000313" key="1">
    <source>
        <dbReference type="EMBL" id="GIX67289.1"/>
    </source>
</evidence>
<organism evidence="1 2">
    <name type="scientific">Caerostris extrusa</name>
    <name type="common">Bark spider</name>
    <name type="synonym">Caerostris bankana</name>
    <dbReference type="NCBI Taxonomy" id="172846"/>
    <lineage>
        <taxon>Eukaryota</taxon>
        <taxon>Metazoa</taxon>
        <taxon>Ecdysozoa</taxon>
        <taxon>Arthropoda</taxon>
        <taxon>Chelicerata</taxon>
        <taxon>Arachnida</taxon>
        <taxon>Araneae</taxon>
        <taxon>Araneomorphae</taxon>
        <taxon>Entelegynae</taxon>
        <taxon>Araneoidea</taxon>
        <taxon>Araneidae</taxon>
        <taxon>Caerostris</taxon>
    </lineage>
</organism>
<sequence>MWISTPVLTSSAIECSIGHTCTSSPVSIRREPSFERLQNFRGGSASLLDSFEPALPPNEVAEAGCC</sequence>
<dbReference type="Proteomes" id="UP001054945">
    <property type="component" value="Unassembled WGS sequence"/>
</dbReference>
<accession>A0AAV4M8Y2</accession>